<evidence type="ECO:0000256" key="3">
    <source>
        <dbReference type="ARBA" id="ARBA00022917"/>
    </source>
</evidence>
<evidence type="ECO:0000313" key="7">
    <source>
        <dbReference type="EMBL" id="OGY72742.1"/>
    </source>
</evidence>
<accession>A0A1G2A7D1</accession>
<dbReference type="SUPFAM" id="SSF55200">
    <property type="entry name" value="Translation initiation factor IF3, C-terminal domain"/>
    <property type="match status" value="1"/>
</dbReference>
<dbReference type="InterPro" id="IPR019814">
    <property type="entry name" value="Translation_initiation_fac_3_N"/>
</dbReference>
<comment type="similarity">
    <text evidence="1">Belongs to the IF-3 family.</text>
</comment>
<sequence>MGRRHVHKKRPVVVKYFRINAQIRAEKVKLIDPENDFVGVVPLYEALERAQTRGLDLIEVSPIDNPPVVKILDHGKFKYDLEKKRQKSKAKKTIIKGVRLALNMGAHDFETRLKQTKKFLEEGDKAQLEMILQGREGIHVRRAFDQLGAFVAGLGKVTIVQPPLKKGKRITAIIQPGN</sequence>
<reference evidence="7 8" key="1">
    <citation type="journal article" date="2016" name="Nat. Commun.">
        <title>Thousands of microbial genomes shed light on interconnected biogeochemical processes in an aquifer system.</title>
        <authorList>
            <person name="Anantharaman K."/>
            <person name="Brown C.T."/>
            <person name="Hug L.A."/>
            <person name="Sharon I."/>
            <person name="Castelle C.J."/>
            <person name="Probst A.J."/>
            <person name="Thomas B.C."/>
            <person name="Singh A."/>
            <person name="Wilkins M.J."/>
            <person name="Karaoz U."/>
            <person name="Brodie E.L."/>
            <person name="Williams K.H."/>
            <person name="Hubbard S.S."/>
            <person name="Banfield J.F."/>
        </authorList>
    </citation>
    <scope>NUCLEOTIDE SEQUENCE [LARGE SCALE GENOMIC DNA]</scope>
</reference>
<dbReference type="NCBIfam" id="TIGR00168">
    <property type="entry name" value="infC"/>
    <property type="match status" value="1"/>
</dbReference>
<comment type="caution">
    <text evidence="7">The sequence shown here is derived from an EMBL/GenBank/DDBJ whole genome shotgun (WGS) entry which is preliminary data.</text>
</comment>
<evidence type="ECO:0000256" key="2">
    <source>
        <dbReference type="ARBA" id="ARBA00022540"/>
    </source>
</evidence>
<dbReference type="InterPro" id="IPR036787">
    <property type="entry name" value="T_IF-3_N_sf"/>
</dbReference>
<evidence type="ECO:0000256" key="4">
    <source>
        <dbReference type="NCBIfam" id="TIGR00168"/>
    </source>
</evidence>
<dbReference type="GO" id="GO:0003743">
    <property type="term" value="F:translation initiation factor activity"/>
    <property type="evidence" value="ECO:0007669"/>
    <property type="project" value="UniProtKB-UniRule"/>
</dbReference>
<dbReference type="SUPFAM" id="SSF54364">
    <property type="entry name" value="Translation initiation factor IF3, N-terminal domain"/>
    <property type="match status" value="1"/>
</dbReference>
<gene>
    <name evidence="7" type="ORF">A3H61_05170</name>
</gene>
<dbReference type="GO" id="GO:0016020">
    <property type="term" value="C:membrane"/>
    <property type="evidence" value="ECO:0007669"/>
    <property type="project" value="TreeGrafter"/>
</dbReference>
<dbReference type="InterPro" id="IPR001288">
    <property type="entry name" value="Translation_initiation_fac_3"/>
</dbReference>
<dbReference type="Pfam" id="PF00707">
    <property type="entry name" value="IF3_C"/>
    <property type="match status" value="1"/>
</dbReference>
<dbReference type="EMBL" id="MHJU01000024">
    <property type="protein sequence ID" value="OGY72742.1"/>
    <property type="molecule type" value="Genomic_DNA"/>
</dbReference>
<dbReference type="GO" id="GO:0032790">
    <property type="term" value="P:ribosome disassembly"/>
    <property type="evidence" value="ECO:0007669"/>
    <property type="project" value="TreeGrafter"/>
</dbReference>
<organism evidence="7 8">
    <name type="scientific">Candidatus Jacksonbacteria bacterium RIFCSPLOWO2_02_FULL_44_20</name>
    <dbReference type="NCBI Taxonomy" id="1798460"/>
    <lineage>
        <taxon>Bacteria</taxon>
        <taxon>Candidatus Jacksoniibacteriota</taxon>
    </lineage>
</organism>
<evidence type="ECO:0000313" key="8">
    <source>
        <dbReference type="Proteomes" id="UP000178315"/>
    </source>
</evidence>
<dbReference type="InterPro" id="IPR019815">
    <property type="entry name" value="Translation_initiation_fac_3_C"/>
</dbReference>
<dbReference type="GO" id="GO:0043022">
    <property type="term" value="F:ribosome binding"/>
    <property type="evidence" value="ECO:0007669"/>
    <property type="project" value="TreeGrafter"/>
</dbReference>
<feature type="domain" description="Translation initiation factor 3 C-terminal" evidence="5">
    <location>
        <begin position="95"/>
        <end position="176"/>
    </location>
</feature>
<dbReference type="GO" id="GO:0005829">
    <property type="term" value="C:cytosol"/>
    <property type="evidence" value="ECO:0007669"/>
    <property type="project" value="TreeGrafter"/>
</dbReference>
<feature type="domain" description="Translation initiation factor 3 N-terminal" evidence="6">
    <location>
        <begin position="19"/>
        <end position="87"/>
    </location>
</feature>
<dbReference type="PANTHER" id="PTHR10938">
    <property type="entry name" value="TRANSLATION INITIATION FACTOR IF-3"/>
    <property type="match status" value="1"/>
</dbReference>
<dbReference type="Gene3D" id="3.30.110.10">
    <property type="entry name" value="Translation initiation factor 3 (IF-3), C-terminal domain"/>
    <property type="match status" value="1"/>
</dbReference>
<evidence type="ECO:0000259" key="6">
    <source>
        <dbReference type="Pfam" id="PF05198"/>
    </source>
</evidence>
<dbReference type="AlphaFoldDB" id="A0A1G2A7D1"/>
<protein>
    <recommendedName>
        <fullName evidence="4">Translation initiation factor IF-3</fullName>
    </recommendedName>
</protein>
<dbReference type="InterPro" id="IPR036788">
    <property type="entry name" value="T_IF-3_C_sf"/>
</dbReference>
<dbReference type="Gene3D" id="3.10.20.80">
    <property type="entry name" value="Translation initiation factor 3 (IF-3), N-terminal domain"/>
    <property type="match status" value="1"/>
</dbReference>
<name>A0A1G2A7D1_9BACT</name>
<dbReference type="Proteomes" id="UP000178315">
    <property type="component" value="Unassembled WGS sequence"/>
</dbReference>
<evidence type="ECO:0000256" key="1">
    <source>
        <dbReference type="ARBA" id="ARBA00005439"/>
    </source>
</evidence>
<keyword evidence="2 7" id="KW-0396">Initiation factor</keyword>
<dbReference type="PANTHER" id="PTHR10938:SF0">
    <property type="entry name" value="TRANSLATION INITIATION FACTOR IF-3, MITOCHONDRIAL"/>
    <property type="match status" value="1"/>
</dbReference>
<proteinExistence type="inferred from homology"/>
<evidence type="ECO:0000259" key="5">
    <source>
        <dbReference type="Pfam" id="PF00707"/>
    </source>
</evidence>
<keyword evidence="3" id="KW-0648">Protein biosynthesis</keyword>
<dbReference type="Pfam" id="PF05198">
    <property type="entry name" value="IF3_N"/>
    <property type="match status" value="1"/>
</dbReference>